<feature type="transmembrane region" description="Helical" evidence="8">
    <location>
        <begin position="12"/>
        <end position="31"/>
    </location>
</feature>
<feature type="transmembrane region" description="Helical" evidence="8">
    <location>
        <begin position="43"/>
        <end position="63"/>
    </location>
</feature>
<dbReference type="AlphaFoldDB" id="B7Q7U2"/>
<organism>
    <name type="scientific">Ixodes scapularis</name>
    <name type="common">Black-legged tick</name>
    <name type="synonym">Deer tick</name>
    <dbReference type="NCBI Taxonomy" id="6945"/>
    <lineage>
        <taxon>Eukaryota</taxon>
        <taxon>Metazoa</taxon>
        <taxon>Ecdysozoa</taxon>
        <taxon>Arthropoda</taxon>
        <taxon>Chelicerata</taxon>
        <taxon>Arachnida</taxon>
        <taxon>Acari</taxon>
        <taxon>Parasitiformes</taxon>
        <taxon>Ixodida</taxon>
        <taxon>Ixodoidea</taxon>
        <taxon>Ixodidae</taxon>
        <taxon>Ixodinae</taxon>
        <taxon>Ixodes</taxon>
    </lineage>
</organism>
<dbReference type="VEuPathDB" id="VectorBase:ISCW024688"/>
<keyword evidence="4 8" id="KW-0812">Transmembrane</keyword>
<feature type="transmembrane region" description="Helical" evidence="8">
    <location>
        <begin position="267"/>
        <end position="287"/>
    </location>
</feature>
<feature type="domain" description="Ammonium transporter AmtB-like" evidence="9">
    <location>
        <begin position="11"/>
        <end position="414"/>
    </location>
</feature>
<evidence type="ECO:0000313" key="12">
    <source>
        <dbReference type="Proteomes" id="UP000001555"/>
    </source>
</evidence>
<gene>
    <name evidence="10" type="ORF">IscW_ISCW024688</name>
</gene>
<feature type="transmembrane region" description="Helical" evidence="8">
    <location>
        <begin position="174"/>
        <end position="195"/>
    </location>
</feature>
<evidence type="ECO:0000313" key="11">
    <source>
        <dbReference type="EnsemblMetazoa" id="ISCW024688-PA"/>
    </source>
</evidence>
<reference evidence="11" key="2">
    <citation type="submission" date="2020-05" db="UniProtKB">
        <authorList>
            <consortium name="EnsemblMetazoa"/>
        </authorList>
    </citation>
    <scope>IDENTIFICATION</scope>
    <source>
        <strain evidence="11">wikel</strain>
    </source>
</reference>
<dbReference type="FunFam" id="1.10.3430.10:FF:000038">
    <property type="entry name" value="Ammonium transporter"/>
    <property type="match status" value="1"/>
</dbReference>
<keyword evidence="7 8" id="KW-0924">Ammonia transport</keyword>
<reference evidence="10 12" key="1">
    <citation type="submission" date="2008-03" db="EMBL/GenBank/DDBJ databases">
        <title>Annotation of Ixodes scapularis.</title>
        <authorList>
            <consortium name="Ixodes scapularis Genome Project Consortium"/>
            <person name="Caler E."/>
            <person name="Hannick L.I."/>
            <person name="Bidwell S."/>
            <person name="Joardar V."/>
            <person name="Thiagarajan M."/>
            <person name="Amedeo P."/>
            <person name="Galinsky K.J."/>
            <person name="Schobel S."/>
            <person name="Inman J."/>
            <person name="Hostetler J."/>
            <person name="Miller J."/>
            <person name="Hammond M."/>
            <person name="Megy K."/>
            <person name="Lawson D."/>
            <person name="Kodira C."/>
            <person name="Sutton G."/>
            <person name="Meyer J."/>
            <person name="Hill C.A."/>
            <person name="Birren B."/>
            <person name="Nene V."/>
            <person name="Collins F."/>
            <person name="Alarcon-Chaidez F."/>
            <person name="Wikel S."/>
            <person name="Strausberg R."/>
        </authorList>
    </citation>
    <scope>NUCLEOTIDE SEQUENCE [LARGE SCALE GENOMIC DNA]</scope>
    <source>
        <strain evidence="12">Wikel</strain>
        <strain evidence="10">Wikel colony</strain>
    </source>
</reference>
<evidence type="ECO:0000256" key="6">
    <source>
        <dbReference type="ARBA" id="ARBA00023136"/>
    </source>
</evidence>
<dbReference type="HOGENOM" id="CLU_000445_33_0_1"/>
<evidence type="ECO:0000256" key="7">
    <source>
        <dbReference type="ARBA" id="ARBA00023177"/>
    </source>
</evidence>
<evidence type="ECO:0000256" key="4">
    <source>
        <dbReference type="ARBA" id="ARBA00022692"/>
    </source>
</evidence>
<dbReference type="GO" id="GO:0008519">
    <property type="term" value="F:ammonium channel activity"/>
    <property type="evidence" value="ECO:0000318"/>
    <property type="project" value="GO_Central"/>
</dbReference>
<comment type="similarity">
    <text evidence="2 8">Belongs to the ammonia transporter channel (TC 1.A.11.2) family.</text>
</comment>
<dbReference type="InterPro" id="IPR002229">
    <property type="entry name" value="RhesusRHD"/>
</dbReference>
<feature type="transmembrane region" description="Helical" evidence="8">
    <location>
        <begin position="293"/>
        <end position="311"/>
    </location>
</feature>
<dbReference type="InterPro" id="IPR018047">
    <property type="entry name" value="Ammonium_transpt_CS"/>
</dbReference>
<feature type="transmembrane region" description="Helical" evidence="8">
    <location>
        <begin position="361"/>
        <end position="383"/>
    </location>
</feature>
<comment type="subcellular location">
    <subcellularLocation>
        <location evidence="8">Cell membrane</location>
        <topology evidence="8">Multi-pass membrane protein</topology>
    </subcellularLocation>
    <subcellularLocation>
        <location evidence="1">Membrane</location>
        <topology evidence="1">Multi-pass membrane protein</topology>
    </subcellularLocation>
</comment>
<dbReference type="STRING" id="6945.B7Q7U2"/>
<dbReference type="SUPFAM" id="SSF111352">
    <property type="entry name" value="Ammonium transporter"/>
    <property type="match status" value="1"/>
</dbReference>
<dbReference type="InterPro" id="IPR001905">
    <property type="entry name" value="Ammonium_transpt"/>
</dbReference>
<dbReference type="PRINTS" id="PR00342">
    <property type="entry name" value="RHESUSRHD"/>
</dbReference>
<dbReference type="Gene3D" id="1.10.3430.10">
    <property type="entry name" value="Ammonium transporter AmtB like domains"/>
    <property type="match status" value="1"/>
</dbReference>
<dbReference type="GO" id="GO:0005886">
    <property type="term" value="C:plasma membrane"/>
    <property type="evidence" value="ECO:0000318"/>
    <property type="project" value="GO_Central"/>
</dbReference>
<feature type="transmembrane region" description="Helical" evidence="8">
    <location>
        <begin position="323"/>
        <end position="341"/>
    </location>
</feature>
<evidence type="ECO:0000256" key="5">
    <source>
        <dbReference type="ARBA" id="ARBA00022989"/>
    </source>
</evidence>
<dbReference type="Pfam" id="PF00909">
    <property type="entry name" value="Ammonium_transp"/>
    <property type="match status" value="1"/>
</dbReference>
<evidence type="ECO:0000256" key="2">
    <source>
        <dbReference type="ARBA" id="ARBA00005887"/>
    </source>
</evidence>
<feature type="transmembrane region" description="Helical" evidence="8">
    <location>
        <begin position="102"/>
        <end position="124"/>
    </location>
</feature>
<name>B7Q7U2_IXOSC</name>
<dbReference type="EMBL" id="DS877956">
    <property type="protein sequence ID" value="EEC14914.1"/>
    <property type="molecule type" value="Genomic_DNA"/>
</dbReference>
<proteinExistence type="inferred from homology"/>
<dbReference type="NCBIfam" id="TIGR00836">
    <property type="entry name" value="amt"/>
    <property type="match status" value="1"/>
</dbReference>
<dbReference type="PANTHER" id="PTHR43029">
    <property type="entry name" value="AMMONIUM TRANSPORTER MEP2"/>
    <property type="match status" value="1"/>
</dbReference>
<feature type="transmembrane region" description="Helical" evidence="8">
    <location>
        <begin position="236"/>
        <end position="255"/>
    </location>
</feature>
<accession>B7Q7U2</accession>
<evidence type="ECO:0000256" key="1">
    <source>
        <dbReference type="ARBA" id="ARBA00004141"/>
    </source>
</evidence>
<keyword evidence="3 8" id="KW-0813">Transport</keyword>
<dbReference type="PROSITE" id="PS01219">
    <property type="entry name" value="AMMONIUM_TRANSP"/>
    <property type="match status" value="1"/>
</dbReference>
<evidence type="ECO:0000256" key="3">
    <source>
        <dbReference type="ARBA" id="ARBA00022448"/>
    </source>
</evidence>
<evidence type="ECO:0000256" key="8">
    <source>
        <dbReference type="RuleBase" id="RU362002"/>
    </source>
</evidence>
<keyword evidence="12" id="KW-1185">Reference proteome</keyword>
<dbReference type="PaxDb" id="6945-B7Q7U2"/>
<dbReference type="InterPro" id="IPR029020">
    <property type="entry name" value="Ammonium/urea_transptr"/>
</dbReference>
<protein>
    <recommendedName>
        <fullName evidence="8">Ammonium transporter</fullName>
    </recommendedName>
</protein>
<dbReference type="Proteomes" id="UP000001555">
    <property type="component" value="Unassembled WGS sequence"/>
</dbReference>
<feature type="non-terminal residue" evidence="10">
    <location>
        <position position="1"/>
    </location>
</feature>
<dbReference type="PANTHER" id="PTHR43029:SF10">
    <property type="entry name" value="AMMONIUM TRANSPORTER MEP2"/>
    <property type="match status" value="1"/>
</dbReference>
<dbReference type="InterPro" id="IPR024041">
    <property type="entry name" value="NH4_transpt_AmtB-like_dom"/>
</dbReference>
<dbReference type="VEuPathDB" id="VectorBase:ISCI023492"/>
<dbReference type="GO" id="GO:0072488">
    <property type="term" value="P:ammonium transmembrane transport"/>
    <property type="evidence" value="ECO:0000318"/>
    <property type="project" value="GO_Central"/>
</dbReference>
<dbReference type="EnsemblMetazoa" id="ISCW024688-RA">
    <property type="protein sequence ID" value="ISCW024688-PA"/>
    <property type="gene ID" value="ISCW024688"/>
</dbReference>
<dbReference type="EMBL" id="ABJB010508696">
    <property type="status" value="NOT_ANNOTATED_CDS"/>
    <property type="molecule type" value="Genomic_DNA"/>
</dbReference>
<keyword evidence="6 8" id="KW-0472">Membrane</keyword>
<sequence>DSIMNNADLSWMLVSTLLVLMMAAPGLALFYSGMVRQKNALSMLSQTLLVFSLGVVLWFIYGYSLAFTAGNPLIGSFDKVLFNGMFTAADQQFSMSGTLPELLFASFQATFAGLTCALVVGSLAERTRLSAILVFTVIWFTLAYLPICHMVWFADEQHGGLLNSRGALDFAGGTVVHINAGIAGLVGAWMIGPRLNYRREAMPPHNLPLTFIGAALLWVGWFGFNAGSALSANENATLAFFNTMLAAAIGVVAWTLGEWISKGHPSLLGACSGAIAGLVGITPAAGFVAPSGALAIGLITSLACLWGVNVLKRWLRADDTLDVFGIHGLGGIVGALLTGLFNAPVLGGPGTAAGNSIWMQLWIQLEGVLLTLVWSGVAAWIAFKIAKVVCGGLRVDADHEREGLDIRTHGETGYQH</sequence>
<keyword evidence="5 8" id="KW-1133">Transmembrane helix</keyword>
<evidence type="ECO:0000313" key="10">
    <source>
        <dbReference type="EMBL" id="EEC14914.1"/>
    </source>
</evidence>
<feature type="transmembrane region" description="Helical" evidence="8">
    <location>
        <begin position="207"/>
        <end position="224"/>
    </location>
</feature>
<evidence type="ECO:0000259" key="9">
    <source>
        <dbReference type="Pfam" id="PF00909"/>
    </source>
</evidence>
<dbReference type="OrthoDB" id="534912at2759"/>
<feature type="transmembrane region" description="Helical" evidence="8">
    <location>
        <begin position="131"/>
        <end position="154"/>
    </location>
</feature>
<dbReference type="VEuPathDB" id="VectorBase:ISCP_012722"/>